<dbReference type="EMBL" id="JAUEOZ010000003">
    <property type="protein sequence ID" value="MDN2484023.1"/>
    <property type="molecule type" value="Genomic_DNA"/>
</dbReference>
<dbReference type="InterPro" id="IPR049945">
    <property type="entry name" value="AAA_22"/>
</dbReference>
<dbReference type="RefSeq" id="WP_289964226.1">
    <property type="nucleotide sequence ID" value="NZ_JAUEOZ010000003.1"/>
</dbReference>
<sequence length="246" mass="27571">MPRVSSFKVNDTLACSLGYLGHSDLLYVAKSKADSDKGEQLSFDQAIIKRLTYSLQQTLGGVELEDVEKAVKSIQWNLDKRSSLSLETEDGSSQAIGYSDVLAICGEVGTGKTLQSRRLVEQALAQGYAVTYINHYKPIPELEPIQFDFFANKQFHSIDFYEIISYSNGLEKAFPCLKESHCGPLNRKLSALLKQERMLVVIDEFEYMPDELLNMVIASNHPVIANAQFEHDLERVSSRITAIVNL</sequence>
<dbReference type="Gene3D" id="3.40.50.300">
    <property type="entry name" value="P-loop containing nucleotide triphosphate hydrolases"/>
    <property type="match status" value="1"/>
</dbReference>
<accession>A0ABT7Y7P6</accession>
<evidence type="ECO:0000313" key="2">
    <source>
        <dbReference type="EMBL" id="MDN2484023.1"/>
    </source>
</evidence>
<keyword evidence="3" id="KW-1185">Reference proteome</keyword>
<dbReference type="Pfam" id="PF13401">
    <property type="entry name" value="AAA_22"/>
    <property type="match status" value="1"/>
</dbReference>
<reference evidence="2" key="1">
    <citation type="submission" date="2024-05" db="EMBL/GenBank/DDBJ databases">
        <title>Genome Sequences of Four Agar- Degrading Marine Bacteria.</title>
        <authorList>
            <person name="Phillips E.K."/>
            <person name="Shaffer J.C."/>
            <person name="Henson M.W."/>
            <person name="Temperton B."/>
            <person name="Thrash C.J."/>
            <person name="Martin M.O."/>
        </authorList>
    </citation>
    <scope>NUCLEOTIDE SEQUENCE</scope>
    <source>
        <strain evidence="2">EKP203</strain>
    </source>
</reference>
<keyword evidence="2" id="KW-0067">ATP-binding</keyword>
<gene>
    <name evidence="2" type="ORF">QWJ08_21945</name>
</gene>
<feature type="domain" description="ORC1/DEAH AAA+ ATPase" evidence="1">
    <location>
        <begin position="101"/>
        <end position="216"/>
    </location>
</feature>
<dbReference type="GO" id="GO:0005524">
    <property type="term" value="F:ATP binding"/>
    <property type="evidence" value="ECO:0007669"/>
    <property type="project" value="UniProtKB-KW"/>
</dbReference>
<organism evidence="2 3">
    <name type="scientific">Vibrio agarivorans</name>
    <dbReference type="NCBI Taxonomy" id="153622"/>
    <lineage>
        <taxon>Bacteria</taxon>
        <taxon>Pseudomonadati</taxon>
        <taxon>Pseudomonadota</taxon>
        <taxon>Gammaproteobacteria</taxon>
        <taxon>Vibrionales</taxon>
        <taxon>Vibrionaceae</taxon>
        <taxon>Vibrio</taxon>
    </lineage>
</organism>
<keyword evidence="2" id="KW-0547">Nucleotide-binding</keyword>
<protein>
    <submittedName>
        <fullName evidence="2">ATP-binding protein</fullName>
    </submittedName>
</protein>
<dbReference type="InterPro" id="IPR027417">
    <property type="entry name" value="P-loop_NTPase"/>
</dbReference>
<name>A0ABT7Y7P6_9VIBR</name>
<dbReference type="SUPFAM" id="SSF52540">
    <property type="entry name" value="P-loop containing nucleoside triphosphate hydrolases"/>
    <property type="match status" value="1"/>
</dbReference>
<dbReference type="Proteomes" id="UP001169719">
    <property type="component" value="Unassembled WGS sequence"/>
</dbReference>
<proteinExistence type="predicted"/>
<comment type="caution">
    <text evidence="2">The sequence shown here is derived from an EMBL/GenBank/DDBJ whole genome shotgun (WGS) entry which is preliminary data.</text>
</comment>
<evidence type="ECO:0000313" key="3">
    <source>
        <dbReference type="Proteomes" id="UP001169719"/>
    </source>
</evidence>
<evidence type="ECO:0000259" key="1">
    <source>
        <dbReference type="Pfam" id="PF13401"/>
    </source>
</evidence>